<keyword evidence="2" id="KW-1185">Reference proteome</keyword>
<name>A0A0K8MI90_9LACO</name>
<sequence length="133" mass="14875">MAFKTHVAKIPTKNSLILAAGIKDGIDVGDEFDIIQPGIEIIDESTNKTLGNFNRQKSRVEVVSVFERFCIVKHIVRKSLLRPTLPINAFSMNTFMSSQAVELPVDEKEINYIAVEGFDEIIHIGDVAIKIFD</sequence>
<dbReference type="EMBL" id="DF968003">
    <property type="protein sequence ID" value="GAO99903.1"/>
    <property type="molecule type" value="Genomic_DNA"/>
</dbReference>
<dbReference type="AlphaFoldDB" id="A0A0K8MI90"/>
<evidence type="ECO:0000313" key="1">
    <source>
        <dbReference type="EMBL" id="GAO99903.1"/>
    </source>
</evidence>
<proteinExistence type="predicted"/>
<organism evidence="1 2">
    <name type="scientific">Fructobacillus ficulneus</name>
    <dbReference type="NCBI Taxonomy" id="157463"/>
    <lineage>
        <taxon>Bacteria</taxon>
        <taxon>Bacillati</taxon>
        <taxon>Bacillota</taxon>
        <taxon>Bacilli</taxon>
        <taxon>Lactobacillales</taxon>
        <taxon>Lactobacillaceae</taxon>
        <taxon>Fructobacillus</taxon>
    </lineage>
</organism>
<gene>
    <name evidence="1" type="ORF">FFIC_260170</name>
</gene>
<dbReference type="RefSeq" id="WP_061993271.1">
    <property type="nucleotide sequence ID" value="NZ_DF968003.1"/>
</dbReference>
<accession>A0A0K8MI90</accession>
<reference evidence="1 2" key="1">
    <citation type="journal article" date="2015" name="BMC Genomics">
        <title>Comparative genomics of Fructobacillus spp. and Leuconostoc spp. reveals niche-specific evolution of Fructobacillus spp.</title>
        <authorList>
            <person name="Endo A."/>
            <person name="Tanizawa Y."/>
            <person name="Tanaka N."/>
            <person name="Maeno S."/>
            <person name="Kumar H."/>
            <person name="Shiwa Y."/>
            <person name="Okada S."/>
            <person name="Yoshikawa H."/>
            <person name="Dicks L."/>
            <person name="Nakagawa J."/>
            <person name="Arita M."/>
        </authorList>
    </citation>
    <scope>NUCLEOTIDE SEQUENCE [LARGE SCALE GENOMIC DNA]</scope>
    <source>
        <strain evidence="1 2">JCM 12225</strain>
    </source>
</reference>
<protein>
    <submittedName>
        <fullName evidence="1">Uncharacterized protein</fullName>
    </submittedName>
</protein>
<evidence type="ECO:0000313" key="2">
    <source>
        <dbReference type="Proteomes" id="UP000253891"/>
    </source>
</evidence>
<dbReference type="Proteomes" id="UP000253891">
    <property type="component" value="Unassembled WGS sequence"/>
</dbReference>